<dbReference type="InterPro" id="IPR000873">
    <property type="entry name" value="AMP-dep_synth/lig_dom"/>
</dbReference>
<sequence length="634" mass="69394">MLRGSSSVRSSAKAGLEAQGWKDRRGKIGLEYLTCLVYSPTANPPAMSRNADGTFSSQVGPLEGAEYPRDDLSIPQFILDSAHPLRPTREANSPWLIEDETGRGIGFEEVRSRVWGLANAISGRWTDIAEDDVVCIFSPNNVDYPITIWAAHRLSLAVSCANPGYTEDELVHQLETTKAKLLFVHPASLRTALSAAKHVGLSPSRIVLFHEAKPTTSVGDFVNIDQLAQEGLNSKPNFVEKRLAPGENKTKIAFYSFSSGTTGKPKAVAIPHHSVIANVLQKAKYNRITDPTLSRKNARYRRGDVAIAVLPMFHIYGLIVVTHFNIFAGLPLVVIPKFNYEDMLKSIVKYQITHLYLVPPQVVLFVKHPATKRYDLSHCHYCMVGAAPLSSELTAQFIKQVPNLSVGQGYGMTETATTVLMAPLEHMGTGGVPGSAGRILPNTIAKIVKADGTLAGLDEPGELVVKGPQMALRYSNNEQATKETFVDGWVHTGDEVVINKDGDVFIVDRLKEILKVRGFQVAPAELEGFLLDHPLVSDVGVVGLPDEYSGEIPLAFIVLSEEAKKSGKSQDVLRKELVKFVADNKIKYKWLEGGVVFVDAVPKNPSGKILRRLLRDEAKKLTPAQRGVVQKGKL</sequence>
<protein>
    <recommendedName>
        <fullName evidence="6">Phenylacetyl-CoA ligase</fullName>
    </recommendedName>
</protein>
<dbReference type="SUPFAM" id="SSF56801">
    <property type="entry name" value="Acetyl-CoA synthetase-like"/>
    <property type="match status" value="1"/>
</dbReference>
<dbReference type="Proteomes" id="UP000059188">
    <property type="component" value="Unassembled WGS sequence"/>
</dbReference>
<proteinExistence type="predicted"/>
<dbReference type="Gene3D" id="3.30.300.30">
    <property type="match status" value="1"/>
</dbReference>
<feature type="domain" description="AMP-dependent synthetase/ligase" evidence="2">
    <location>
        <begin position="95"/>
        <end position="474"/>
    </location>
</feature>
<keyword evidence="1" id="KW-1133">Transmembrane helix</keyword>
<dbReference type="PANTHER" id="PTHR24096">
    <property type="entry name" value="LONG-CHAIN-FATTY-ACID--COA LIGASE"/>
    <property type="match status" value="1"/>
</dbReference>
<keyword evidence="1" id="KW-0472">Membrane</keyword>
<evidence type="ECO:0000256" key="1">
    <source>
        <dbReference type="SAM" id="Phobius"/>
    </source>
</evidence>
<reference evidence="4 5" key="1">
    <citation type="submission" date="2014-11" db="EMBL/GenBank/DDBJ databases">
        <authorList>
            <person name="Wibberg Daniel"/>
        </authorList>
    </citation>
    <scope>NUCLEOTIDE SEQUENCE [LARGE SCALE GENOMIC DNA]</scope>
    <source>
        <strain evidence="4">Rhizoctonia solani AG1-IB 7/3/14</strain>
    </source>
</reference>
<dbReference type="Pfam" id="PF00501">
    <property type="entry name" value="AMP-binding"/>
    <property type="match status" value="1"/>
</dbReference>
<dbReference type="AlphaFoldDB" id="A0A0B7FUD1"/>
<dbReference type="Pfam" id="PF13193">
    <property type="entry name" value="AMP-binding_C"/>
    <property type="match status" value="1"/>
</dbReference>
<organism evidence="4 5">
    <name type="scientific">Thanatephorus cucumeris (strain AG1-IB / isolate 7/3/14)</name>
    <name type="common">Lettuce bottom rot fungus</name>
    <name type="synonym">Rhizoctonia solani</name>
    <dbReference type="NCBI Taxonomy" id="1108050"/>
    <lineage>
        <taxon>Eukaryota</taxon>
        <taxon>Fungi</taxon>
        <taxon>Dikarya</taxon>
        <taxon>Basidiomycota</taxon>
        <taxon>Agaricomycotina</taxon>
        <taxon>Agaricomycetes</taxon>
        <taxon>Cantharellales</taxon>
        <taxon>Ceratobasidiaceae</taxon>
        <taxon>Rhizoctonia</taxon>
        <taxon>Rhizoctonia solani AG-1</taxon>
    </lineage>
</organism>
<evidence type="ECO:0008006" key="6">
    <source>
        <dbReference type="Google" id="ProtNLM"/>
    </source>
</evidence>
<dbReference type="PANTHER" id="PTHR24096:SF422">
    <property type="entry name" value="BCDNA.GH02901"/>
    <property type="match status" value="1"/>
</dbReference>
<dbReference type="STRING" id="1108050.A0A0B7FUD1"/>
<dbReference type="InterPro" id="IPR020845">
    <property type="entry name" value="AMP-binding_CS"/>
</dbReference>
<dbReference type="OrthoDB" id="6509636at2759"/>
<feature type="domain" description="AMP-binding enzyme C-terminal" evidence="3">
    <location>
        <begin position="525"/>
        <end position="608"/>
    </location>
</feature>
<evidence type="ECO:0000259" key="3">
    <source>
        <dbReference type="Pfam" id="PF13193"/>
    </source>
</evidence>
<dbReference type="CDD" id="cd05911">
    <property type="entry name" value="Firefly_Luc_like"/>
    <property type="match status" value="1"/>
</dbReference>
<dbReference type="InterPro" id="IPR042099">
    <property type="entry name" value="ANL_N_sf"/>
</dbReference>
<dbReference type="PROSITE" id="PS00455">
    <property type="entry name" value="AMP_BINDING"/>
    <property type="match status" value="1"/>
</dbReference>
<dbReference type="GO" id="GO:0016405">
    <property type="term" value="F:CoA-ligase activity"/>
    <property type="evidence" value="ECO:0007669"/>
    <property type="project" value="TreeGrafter"/>
</dbReference>
<dbReference type="Gene3D" id="3.40.50.12780">
    <property type="entry name" value="N-terminal domain of ligase-like"/>
    <property type="match status" value="1"/>
</dbReference>
<gene>
    <name evidence="4" type="ORF">RSOLAG1IB_09667</name>
</gene>
<keyword evidence="1" id="KW-0812">Transmembrane</keyword>
<keyword evidence="5" id="KW-1185">Reference proteome</keyword>
<evidence type="ECO:0000313" key="5">
    <source>
        <dbReference type="Proteomes" id="UP000059188"/>
    </source>
</evidence>
<feature type="transmembrane region" description="Helical" evidence="1">
    <location>
        <begin position="305"/>
        <end position="327"/>
    </location>
</feature>
<dbReference type="InterPro" id="IPR025110">
    <property type="entry name" value="AMP-bd_C"/>
</dbReference>
<accession>A0A0B7FUD1</accession>
<dbReference type="InterPro" id="IPR045851">
    <property type="entry name" value="AMP-bd_C_sf"/>
</dbReference>
<evidence type="ECO:0000259" key="2">
    <source>
        <dbReference type="Pfam" id="PF00501"/>
    </source>
</evidence>
<dbReference type="EMBL" id="LN679147">
    <property type="protein sequence ID" value="CEL60474.1"/>
    <property type="molecule type" value="Genomic_DNA"/>
</dbReference>
<name>A0A0B7FUD1_THACB</name>
<evidence type="ECO:0000313" key="4">
    <source>
        <dbReference type="EMBL" id="CEL60474.1"/>
    </source>
</evidence>